<keyword evidence="2" id="KW-1185">Reference proteome</keyword>
<evidence type="ECO:0000313" key="2">
    <source>
        <dbReference type="Proteomes" id="UP001055072"/>
    </source>
</evidence>
<accession>A0ACB8TLX0</accession>
<reference evidence="1" key="1">
    <citation type="journal article" date="2021" name="Environ. Microbiol.">
        <title>Gene family expansions and transcriptome signatures uncover fungal adaptations to wood decay.</title>
        <authorList>
            <person name="Hage H."/>
            <person name="Miyauchi S."/>
            <person name="Viragh M."/>
            <person name="Drula E."/>
            <person name="Min B."/>
            <person name="Chaduli D."/>
            <person name="Navarro D."/>
            <person name="Favel A."/>
            <person name="Norest M."/>
            <person name="Lesage-Meessen L."/>
            <person name="Balint B."/>
            <person name="Merenyi Z."/>
            <person name="de Eugenio L."/>
            <person name="Morin E."/>
            <person name="Martinez A.T."/>
            <person name="Baldrian P."/>
            <person name="Stursova M."/>
            <person name="Martinez M.J."/>
            <person name="Novotny C."/>
            <person name="Magnuson J.K."/>
            <person name="Spatafora J.W."/>
            <person name="Maurice S."/>
            <person name="Pangilinan J."/>
            <person name="Andreopoulos W."/>
            <person name="LaButti K."/>
            <person name="Hundley H."/>
            <person name="Na H."/>
            <person name="Kuo A."/>
            <person name="Barry K."/>
            <person name="Lipzen A."/>
            <person name="Henrissat B."/>
            <person name="Riley R."/>
            <person name="Ahrendt S."/>
            <person name="Nagy L.G."/>
            <person name="Grigoriev I.V."/>
            <person name="Martin F."/>
            <person name="Rosso M.N."/>
        </authorList>
    </citation>
    <scope>NUCLEOTIDE SEQUENCE</scope>
    <source>
        <strain evidence="1">CBS 384.51</strain>
    </source>
</reference>
<dbReference type="EMBL" id="MU275015">
    <property type="protein sequence ID" value="KAI0083015.1"/>
    <property type="molecule type" value="Genomic_DNA"/>
</dbReference>
<comment type="caution">
    <text evidence="1">The sequence shown here is derived from an EMBL/GenBank/DDBJ whole genome shotgun (WGS) entry which is preliminary data.</text>
</comment>
<evidence type="ECO:0000313" key="1">
    <source>
        <dbReference type="EMBL" id="KAI0083015.1"/>
    </source>
</evidence>
<dbReference type="Proteomes" id="UP001055072">
    <property type="component" value="Unassembled WGS sequence"/>
</dbReference>
<sequence>MSLTLQDTRQQVLDADEDWWNTHQQVLDADEDWWNTHQQVLDADEDWWNTHQQVLDADEDWWNTHQQVLDADEDWPTTFRKAVASIPPPSLKINLGQWVLFDPSPRSPRSPRHDLYFPPVIGASASTTPLWVKLVSDATTPGQQPCHHPILRTNPRPYSWSPASTRIPPELFDNMLFYVCLDYDPWGGGDPVYRAITACSLVCLRWANLCREALFYNRSLTIRSYEDVQTFDKYASQGSSSLVSIHKLINAICVEQRYDTQHSFCDRVYHMLKAKYGIRLFSLRLFGPVPEGFPSCKLDTPHWSLPPSVPTSPSLLSYDNIRVENVHLPSFRHVVKYIKHFAQAGTIVFYRLTWDTDGQEPQLPFSRRNPRKVKNKHLFVSADDCTDNFLFCLVVAALRPHWQSLMCMLPDDESQWVTITIRELRELWGQNNESCSLEIQEESGELPISMISARSGSKWKSTFRLCNLAIENAQTSDVHVVGFTLEVIREEEKINIDSLIPYLGHFPMLRVVFFRFDSYQKLFAAMERSRPLSFNPRPAVGQGCLYVFTCLRQTDSEFPEVPRACDRGYDNVEIDPITLSPTGRSWASYVGPIIRHDLGSLFIRESLQQTGNIPLAFT</sequence>
<organism evidence="1 2">
    <name type="scientific">Irpex rosettiformis</name>
    <dbReference type="NCBI Taxonomy" id="378272"/>
    <lineage>
        <taxon>Eukaryota</taxon>
        <taxon>Fungi</taxon>
        <taxon>Dikarya</taxon>
        <taxon>Basidiomycota</taxon>
        <taxon>Agaricomycotina</taxon>
        <taxon>Agaricomycetes</taxon>
        <taxon>Polyporales</taxon>
        <taxon>Irpicaceae</taxon>
        <taxon>Irpex</taxon>
    </lineage>
</organism>
<name>A0ACB8TLX0_9APHY</name>
<protein>
    <submittedName>
        <fullName evidence="1">Uncharacterized protein</fullName>
    </submittedName>
</protein>
<gene>
    <name evidence="1" type="ORF">BDY19DRAFT_121426</name>
</gene>
<proteinExistence type="predicted"/>